<dbReference type="PANTHER" id="PTHR10648:SF4">
    <property type="entry name" value="PROTEIN PHOSPHATASE 2 (FORMERLY 2A), REGULATORY SUBUNIT A, BETA ISOFORM-RELATED"/>
    <property type="match status" value="1"/>
</dbReference>
<dbReference type="AlphaFoldDB" id="A0A0L6U5U0"/>
<keyword evidence="3" id="KW-1185">Reference proteome</keyword>
<dbReference type="OrthoDB" id="340346at2759"/>
<accession>A0A0L6U5U0</accession>
<dbReference type="VEuPathDB" id="FungiDB:VP01_9776g1"/>
<dbReference type="InterPro" id="IPR016024">
    <property type="entry name" value="ARM-type_fold"/>
</dbReference>
<proteinExistence type="predicted"/>
<dbReference type="EMBL" id="LAVV01015465">
    <property type="protein sequence ID" value="KNZ43871.1"/>
    <property type="molecule type" value="Genomic_DNA"/>
</dbReference>
<dbReference type="Gene3D" id="1.25.10.10">
    <property type="entry name" value="Leucine-rich Repeat Variant"/>
    <property type="match status" value="1"/>
</dbReference>
<dbReference type="GO" id="GO:0019888">
    <property type="term" value="F:protein phosphatase regulator activity"/>
    <property type="evidence" value="ECO:0007669"/>
    <property type="project" value="TreeGrafter"/>
</dbReference>
<comment type="caution">
    <text evidence="2">The sequence shown here is derived from an EMBL/GenBank/DDBJ whole genome shotgun (WGS) entry which is preliminary data.</text>
</comment>
<evidence type="ECO:0000256" key="1">
    <source>
        <dbReference type="ARBA" id="ARBA00022737"/>
    </source>
</evidence>
<sequence length="170" mass="18661">MPPPLNSIQHSFGPNQKSVLIDELKLDDVLACLTSIHRLTTIALALGECTRHSVPTKHPWSEGLLPKNQGHLVTALIPVFCKLAADDQDLGCLLTVDVLIAIVSSLPDKAVCKQQLGSIMKAMVSDQSWRVRYMIADHFAQLSGSASEDVVWEELVRAFVHLLNDNEAEV</sequence>
<organism evidence="2 3">
    <name type="scientific">Puccinia sorghi</name>
    <dbReference type="NCBI Taxonomy" id="27349"/>
    <lineage>
        <taxon>Eukaryota</taxon>
        <taxon>Fungi</taxon>
        <taxon>Dikarya</taxon>
        <taxon>Basidiomycota</taxon>
        <taxon>Pucciniomycotina</taxon>
        <taxon>Pucciniomycetes</taxon>
        <taxon>Pucciniales</taxon>
        <taxon>Pucciniaceae</taxon>
        <taxon>Puccinia</taxon>
    </lineage>
</organism>
<dbReference type="PANTHER" id="PTHR10648">
    <property type="entry name" value="SERINE/THREONINE-PROTEIN PHOSPHATASE PP2A 65 KDA REGULATORY SUBUNIT"/>
    <property type="match status" value="1"/>
</dbReference>
<gene>
    <name evidence="2" type="ORF">VP01_9776g1</name>
</gene>
<keyword evidence="1" id="KW-0677">Repeat</keyword>
<dbReference type="GO" id="GO:0005634">
    <property type="term" value="C:nucleus"/>
    <property type="evidence" value="ECO:0007669"/>
    <property type="project" value="TreeGrafter"/>
</dbReference>
<dbReference type="InterPro" id="IPR051023">
    <property type="entry name" value="PP2A_Regulatory_Subunit_A"/>
</dbReference>
<protein>
    <submittedName>
        <fullName evidence="2">Uncharacterized protein</fullName>
    </submittedName>
</protein>
<dbReference type="InterPro" id="IPR011989">
    <property type="entry name" value="ARM-like"/>
</dbReference>
<dbReference type="Proteomes" id="UP000037035">
    <property type="component" value="Unassembled WGS sequence"/>
</dbReference>
<evidence type="ECO:0000313" key="2">
    <source>
        <dbReference type="EMBL" id="KNZ43871.1"/>
    </source>
</evidence>
<dbReference type="GO" id="GO:0000159">
    <property type="term" value="C:protein phosphatase type 2A complex"/>
    <property type="evidence" value="ECO:0007669"/>
    <property type="project" value="TreeGrafter"/>
</dbReference>
<dbReference type="STRING" id="27349.A0A0L6U5U0"/>
<dbReference type="GO" id="GO:0005829">
    <property type="term" value="C:cytosol"/>
    <property type="evidence" value="ECO:0007669"/>
    <property type="project" value="TreeGrafter"/>
</dbReference>
<dbReference type="SUPFAM" id="SSF48371">
    <property type="entry name" value="ARM repeat"/>
    <property type="match status" value="1"/>
</dbReference>
<name>A0A0L6U5U0_9BASI</name>
<evidence type="ECO:0000313" key="3">
    <source>
        <dbReference type="Proteomes" id="UP000037035"/>
    </source>
</evidence>
<reference evidence="2 3" key="1">
    <citation type="submission" date="2015-08" db="EMBL/GenBank/DDBJ databases">
        <title>Next Generation Sequencing and Analysis of the Genome of Puccinia sorghi L Schw, the Causal Agent of Maize Common Rust.</title>
        <authorList>
            <person name="Rochi L."/>
            <person name="Burguener G."/>
            <person name="Darino M."/>
            <person name="Turjanski A."/>
            <person name="Kreff E."/>
            <person name="Dieguez M.J."/>
            <person name="Sacco F."/>
        </authorList>
    </citation>
    <scope>NUCLEOTIDE SEQUENCE [LARGE SCALE GENOMIC DNA]</scope>
    <source>
        <strain evidence="2 3">RO10H11247</strain>
    </source>
</reference>